<dbReference type="InterPro" id="IPR029070">
    <property type="entry name" value="Chitinase_insertion_sf"/>
</dbReference>
<proteinExistence type="predicted"/>
<evidence type="ECO:0000313" key="2">
    <source>
        <dbReference type="Proteomes" id="UP000007151"/>
    </source>
</evidence>
<dbReference type="SUPFAM" id="SSF54556">
    <property type="entry name" value="Chitinase insertion domain"/>
    <property type="match status" value="1"/>
</dbReference>
<dbReference type="InterPro" id="IPR017853">
    <property type="entry name" value="GH"/>
</dbReference>
<protein>
    <submittedName>
        <fullName evidence="1">Uncharacterized protein</fullName>
    </submittedName>
</protein>
<dbReference type="PROSITE" id="PS51910">
    <property type="entry name" value="GH18_2"/>
    <property type="match status" value="1"/>
</dbReference>
<dbReference type="GO" id="GO:0005975">
    <property type="term" value="P:carbohydrate metabolic process"/>
    <property type="evidence" value="ECO:0007669"/>
    <property type="project" value="InterPro"/>
</dbReference>
<dbReference type="GO" id="GO:0005576">
    <property type="term" value="C:extracellular region"/>
    <property type="evidence" value="ECO:0007669"/>
    <property type="project" value="TreeGrafter"/>
</dbReference>
<dbReference type="EMBL" id="AGBW02010396">
    <property type="protein sequence ID" value="OWR48578.1"/>
    <property type="molecule type" value="Genomic_DNA"/>
</dbReference>
<dbReference type="SUPFAM" id="SSF51445">
    <property type="entry name" value="(Trans)glycosidases"/>
    <property type="match status" value="1"/>
</dbReference>
<comment type="caution">
    <text evidence="1">The sequence shown here is derived from an EMBL/GenBank/DDBJ whole genome shotgun (WGS) entry which is preliminary data.</text>
</comment>
<name>A0A212F4A6_DANPL</name>
<dbReference type="Pfam" id="PF00704">
    <property type="entry name" value="Glyco_hydro_18"/>
    <property type="match status" value="1"/>
</dbReference>
<dbReference type="KEGG" id="dpl:KGM_206219"/>
<dbReference type="eggNOG" id="KOG2806">
    <property type="taxonomic scope" value="Eukaryota"/>
</dbReference>
<dbReference type="OrthoDB" id="73875at2759"/>
<dbReference type="GO" id="GO:0006032">
    <property type="term" value="P:chitin catabolic process"/>
    <property type="evidence" value="ECO:0007669"/>
    <property type="project" value="TreeGrafter"/>
</dbReference>
<evidence type="ECO:0000313" key="1">
    <source>
        <dbReference type="EMBL" id="OWR48578.1"/>
    </source>
</evidence>
<sequence length="439" mass="49987">MSLSWKGVLFFIASCSAIAAGQGESGPKHGKNIVCFLASWSHYRLDPIKFHLSDLDPSLCTHLVYSFAVLDEKTNEIKSSDVGLDVENKDTTVGYKGFVDLKKKNPHLKVTLCIGGWNEGSQKFSLMAKSPHSRKQFIQSVIKFLQTYNFDGLDIMWKYPTTRGGDKQDKDNFVILVKELKEAFSPHDFILTASLSGIKHVMEPAYDLVQLNKYLDMIHVLGYDYHGPWNGILGANSPLSSTSQDNFRSVEYTIRYMIAFGVSPEKINLELSLFGRTLLLSNPKEERVKFGQTKVQGVGFPGPIIKGIHYYAYNEICMELTNKSIPWDYHWDEESSTPYLRDKDRIISYDNPRSIANKVKLAIDYNLGGFMVWSVDTDDFKGLCDLRNDTYDDYEARINRISDDPMLQDAIDKLDLSDLVLNDGYYIKMDKKLSFIKLD</sequence>
<dbReference type="InterPro" id="IPR001223">
    <property type="entry name" value="Glyco_hydro18_cat"/>
</dbReference>
<dbReference type="Gene3D" id="3.20.20.80">
    <property type="entry name" value="Glycosidases"/>
    <property type="match status" value="1"/>
</dbReference>
<dbReference type="InterPro" id="IPR050314">
    <property type="entry name" value="Glycosyl_Hydrlase_18"/>
</dbReference>
<dbReference type="AlphaFoldDB" id="A0A212F4A6"/>
<dbReference type="Gene3D" id="3.10.50.10">
    <property type="match status" value="1"/>
</dbReference>
<dbReference type="InterPro" id="IPR011583">
    <property type="entry name" value="Chitinase_II/V-like_cat"/>
</dbReference>
<keyword evidence="2" id="KW-1185">Reference proteome</keyword>
<accession>A0A212F4A6</accession>
<dbReference type="GO" id="GO:0004568">
    <property type="term" value="F:chitinase activity"/>
    <property type="evidence" value="ECO:0007669"/>
    <property type="project" value="TreeGrafter"/>
</dbReference>
<dbReference type="SMART" id="SM00636">
    <property type="entry name" value="Glyco_18"/>
    <property type="match status" value="1"/>
</dbReference>
<reference evidence="1 2" key="1">
    <citation type="journal article" date="2011" name="Cell">
        <title>The monarch butterfly genome yields insights into long-distance migration.</title>
        <authorList>
            <person name="Zhan S."/>
            <person name="Merlin C."/>
            <person name="Boore J.L."/>
            <person name="Reppert S.M."/>
        </authorList>
    </citation>
    <scope>NUCLEOTIDE SEQUENCE [LARGE SCALE GENOMIC DNA]</scope>
    <source>
        <strain evidence="1">F-2</strain>
    </source>
</reference>
<organism evidence="1 2">
    <name type="scientific">Danaus plexippus plexippus</name>
    <dbReference type="NCBI Taxonomy" id="278856"/>
    <lineage>
        <taxon>Eukaryota</taxon>
        <taxon>Metazoa</taxon>
        <taxon>Ecdysozoa</taxon>
        <taxon>Arthropoda</taxon>
        <taxon>Hexapoda</taxon>
        <taxon>Insecta</taxon>
        <taxon>Pterygota</taxon>
        <taxon>Neoptera</taxon>
        <taxon>Endopterygota</taxon>
        <taxon>Lepidoptera</taxon>
        <taxon>Glossata</taxon>
        <taxon>Ditrysia</taxon>
        <taxon>Papilionoidea</taxon>
        <taxon>Nymphalidae</taxon>
        <taxon>Danainae</taxon>
        <taxon>Danaini</taxon>
        <taxon>Danaina</taxon>
        <taxon>Danaus</taxon>
        <taxon>Danaus</taxon>
    </lineage>
</organism>
<dbReference type="PANTHER" id="PTHR11177:SF403">
    <property type="entry name" value="CHITINASE 2-RELATED"/>
    <property type="match status" value="1"/>
</dbReference>
<dbReference type="PANTHER" id="PTHR11177">
    <property type="entry name" value="CHITINASE"/>
    <property type="match status" value="1"/>
</dbReference>
<dbReference type="GO" id="GO:0008061">
    <property type="term" value="F:chitin binding"/>
    <property type="evidence" value="ECO:0007669"/>
    <property type="project" value="InterPro"/>
</dbReference>
<dbReference type="STRING" id="278856.A0A212F4A6"/>
<gene>
    <name evidence="1" type="ORF">KGM_206219</name>
</gene>
<dbReference type="Proteomes" id="UP000007151">
    <property type="component" value="Unassembled WGS sequence"/>
</dbReference>